<dbReference type="GO" id="GO:0016020">
    <property type="term" value="C:membrane"/>
    <property type="evidence" value="ECO:0007669"/>
    <property type="project" value="UniProtKB-SubCell"/>
</dbReference>
<dbReference type="InterPro" id="IPR050340">
    <property type="entry name" value="Cytosolic_Fe-S_CAF"/>
</dbReference>
<dbReference type="GO" id="GO:0005506">
    <property type="term" value="F:iron ion binding"/>
    <property type="evidence" value="ECO:0007669"/>
    <property type="project" value="InterPro"/>
</dbReference>
<sequence length="636" mass="70389">MPVPTNRETTTQPTQLHERPVGNPPVAQTGELITMFINDEPVQVDRGTNVLEACRANGYDIPSLCYVKNINTAGSCRVCIVEIEGSRNLQAACVYPVAEGLRIHTNTNRVRRARRRVVELLLSEHNRECTACVRSQNCELQQIAHKVGARYGKLANQPVHEPKLVKNPFIVRDFSKCIKCRRCEAVCKNLQGIGVFSPLNRGNETIIAPAFQRNMADAACIACGQCVLACPTASLTERSYIDEVWQVIEDSTKHVVVQTAPAIQASIGEEFNLPVGTVVSQKLAAALRRLGFDSIFSTDFAADLTIVEEANEFLHRLEKGGPLPLISSCSPGWIKLCEHFYPEFIPNLSTCKSPMEMFGALAKTYYAEKIGIAPKDMVVVGVMPCTAKKFEAARPEMKTYGQRDVDYVLTTRELARMMRQADLDLNKLPEEEFDQPLGFSTGAANIFAASGGVMEAAIRTAVALTEGKAMGRLEFKEFRGLRGIKEVTLALQGQEIRLGVAHGANNARKLMERVKQGEQFHFIEIMACAGGCVGGGGQPITSNPEKPELTPEYRSERAKGLYALDLNKELRRSHENQAVVKVYQEYLGEPMSKKAKEILHTHYTVRSKLPGFDFSEREKEVENQEIPVGNLPGLLH</sequence>
<keyword evidence="8" id="KW-1278">Translocase</keyword>
<dbReference type="STRING" id="1121421.SAMN02745123_00935"/>
<comment type="similarity">
    <text evidence="3">Belongs to the complex I 75 kDa subunit family.</text>
</comment>
<keyword evidence="10" id="KW-0411">Iron-sulfur</keyword>
<evidence type="ECO:0000256" key="1">
    <source>
        <dbReference type="ARBA" id="ARBA00001966"/>
    </source>
</evidence>
<dbReference type="Pfam" id="PF13237">
    <property type="entry name" value="Fer4_10"/>
    <property type="match status" value="1"/>
</dbReference>
<evidence type="ECO:0000256" key="5">
    <source>
        <dbReference type="ARBA" id="ARBA00022714"/>
    </source>
</evidence>
<evidence type="ECO:0000256" key="14">
    <source>
        <dbReference type="SAM" id="MobiDB-lite"/>
    </source>
</evidence>
<feature type="domain" description="4Fe-4S ferredoxin-type" evidence="16">
    <location>
        <begin position="168"/>
        <end position="198"/>
    </location>
</feature>
<evidence type="ECO:0000256" key="4">
    <source>
        <dbReference type="ARBA" id="ARBA00022485"/>
    </source>
</evidence>
<keyword evidence="11" id="KW-0520">NAD</keyword>
<dbReference type="InterPro" id="IPR017896">
    <property type="entry name" value="4Fe4S_Fe-S-bd"/>
</dbReference>
<keyword evidence="5" id="KW-0001">2Fe-2S</keyword>
<dbReference type="CDD" id="cd00207">
    <property type="entry name" value="fer2"/>
    <property type="match status" value="1"/>
</dbReference>
<keyword evidence="12" id="KW-0472">Membrane</keyword>
<keyword evidence="4" id="KW-0004">4Fe-4S</keyword>
<keyword evidence="19" id="KW-1185">Reference proteome</keyword>
<dbReference type="GO" id="GO:0051539">
    <property type="term" value="F:4 iron, 4 sulfur cluster binding"/>
    <property type="evidence" value="ECO:0007669"/>
    <property type="project" value="UniProtKB-KW"/>
</dbReference>
<dbReference type="PROSITE" id="PS00198">
    <property type="entry name" value="4FE4S_FER_1"/>
    <property type="match status" value="1"/>
</dbReference>
<dbReference type="EMBL" id="FRAR01000008">
    <property type="protein sequence ID" value="SHK17388.1"/>
    <property type="molecule type" value="Genomic_DNA"/>
</dbReference>
<proteinExistence type="inferred from homology"/>
<dbReference type="PROSITE" id="PS00641">
    <property type="entry name" value="COMPLEX1_75K_1"/>
    <property type="match status" value="1"/>
</dbReference>
<evidence type="ECO:0000313" key="19">
    <source>
        <dbReference type="Proteomes" id="UP000183997"/>
    </source>
</evidence>
<dbReference type="Pfam" id="PF02256">
    <property type="entry name" value="Fe_hyd_SSU"/>
    <property type="match status" value="1"/>
</dbReference>
<comment type="cofactor">
    <cofactor evidence="13">
        <name>[2Fe-2S] cluster</name>
        <dbReference type="ChEBI" id="CHEBI:190135"/>
    </cofactor>
</comment>
<evidence type="ECO:0000256" key="11">
    <source>
        <dbReference type="ARBA" id="ARBA00023027"/>
    </source>
</evidence>
<name>A0A1M6QB51_9FIRM</name>
<gene>
    <name evidence="18" type="ORF">SAMN02745123_00935</name>
</gene>
<protein>
    <submittedName>
        <fullName evidence="18">NAD(P)-dependent iron-only hydrogenase catalytic subunit</fullName>
    </submittedName>
</protein>
<evidence type="ECO:0000256" key="6">
    <source>
        <dbReference type="ARBA" id="ARBA00022723"/>
    </source>
</evidence>
<feature type="domain" description="4Fe-4S His(Cys)3-ligated-type" evidence="17">
    <location>
        <begin position="109"/>
        <end position="148"/>
    </location>
</feature>
<dbReference type="PANTHER" id="PTHR11615">
    <property type="entry name" value="NITRATE, FORMATE, IRON DEHYDROGENASE"/>
    <property type="match status" value="1"/>
</dbReference>
<comment type="cofactor">
    <cofactor evidence="1">
        <name>[4Fe-4S] cluster</name>
        <dbReference type="ChEBI" id="CHEBI:49883"/>
    </cofactor>
</comment>
<dbReference type="InterPro" id="IPR009016">
    <property type="entry name" value="Fe_hydrogenase"/>
</dbReference>
<keyword evidence="9" id="KW-0408">Iron</keyword>
<dbReference type="SMART" id="SM00902">
    <property type="entry name" value="Fe_hyd_SSU"/>
    <property type="match status" value="1"/>
</dbReference>
<dbReference type="InterPro" id="IPR013352">
    <property type="entry name" value="Fe_hydrogenase_subset"/>
</dbReference>
<dbReference type="Pfam" id="PF02906">
    <property type="entry name" value="Fe_hyd_lg_C"/>
    <property type="match status" value="1"/>
</dbReference>
<dbReference type="Gene3D" id="3.10.20.740">
    <property type="match status" value="1"/>
</dbReference>
<dbReference type="GO" id="GO:0051537">
    <property type="term" value="F:2 iron, 2 sulfur cluster binding"/>
    <property type="evidence" value="ECO:0007669"/>
    <property type="project" value="UniProtKB-KW"/>
</dbReference>
<dbReference type="InterPro" id="IPR036991">
    <property type="entry name" value="Fe_hydrogenase_ssu_sf"/>
</dbReference>
<dbReference type="InterPro" id="IPR004108">
    <property type="entry name" value="Fe_hydrogenase_lsu_C"/>
</dbReference>
<evidence type="ECO:0000256" key="9">
    <source>
        <dbReference type="ARBA" id="ARBA00023004"/>
    </source>
</evidence>
<dbReference type="Pfam" id="PF10588">
    <property type="entry name" value="NADH-G_4Fe-4S_3"/>
    <property type="match status" value="1"/>
</dbReference>
<organism evidence="18 19">
    <name type="scientific">Desulforamulus aeronauticus DSM 10349</name>
    <dbReference type="NCBI Taxonomy" id="1121421"/>
    <lineage>
        <taxon>Bacteria</taxon>
        <taxon>Bacillati</taxon>
        <taxon>Bacillota</taxon>
        <taxon>Clostridia</taxon>
        <taxon>Eubacteriales</taxon>
        <taxon>Peptococcaceae</taxon>
        <taxon>Desulforamulus</taxon>
    </lineage>
</organism>
<comment type="subcellular location">
    <subcellularLocation>
        <location evidence="2">Membrane</location>
    </subcellularLocation>
</comment>
<feature type="region of interest" description="Disordered" evidence="14">
    <location>
        <begin position="1"/>
        <end position="25"/>
    </location>
</feature>
<dbReference type="Pfam" id="PF13510">
    <property type="entry name" value="Fer2_4"/>
    <property type="match status" value="1"/>
</dbReference>
<dbReference type="Gene3D" id="3.30.70.20">
    <property type="match status" value="1"/>
</dbReference>
<dbReference type="GO" id="GO:0042773">
    <property type="term" value="P:ATP synthesis coupled electron transport"/>
    <property type="evidence" value="ECO:0007669"/>
    <property type="project" value="InterPro"/>
</dbReference>
<evidence type="ECO:0000256" key="8">
    <source>
        <dbReference type="ARBA" id="ARBA00022967"/>
    </source>
</evidence>
<dbReference type="Gene3D" id="3.40.950.10">
    <property type="entry name" value="Fe-only Hydrogenase (Larger Subunit), Chain L, domain 3"/>
    <property type="match status" value="1"/>
</dbReference>
<dbReference type="RefSeq" id="WP_238456721.1">
    <property type="nucleotide sequence ID" value="NZ_FRAR01000008.1"/>
</dbReference>
<dbReference type="NCBIfam" id="NF040763">
    <property type="entry name" value="FeFe_hydrog_A6"/>
    <property type="match status" value="1"/>
</dbReference>
<evidence type="ECO:0000259" key="15">
    <source>
        <dbReference type="PROSITE" id="PS51085"/>
    </source>
</evidence>
<dbReference type="NCBIfam" id="TIGR02512">
    <property type="entry name" value="FeFe_hydrog_A"/>
    <property type="match status" value="1"/>
</dbReference>
<dbReference type="SMART" id="SM00929">
    <property type="entry name" value="NADH-G_4Fe-4S_3"/>
    <property type="match status" value="1"/>
</dbReference>
<dbReference type="GO" id="GO:0008901">
    <property type="term" value="F:ferredoxin hydrogenase activity"/>
    <property type="evidence" value="ECO:0007669"/>
    <property type="project" value="InterPro"/>
</dbReference>
<dbReference type="AlphaFoldDB" id="A0A1M6QB51"/>
<evidence type="ECO:0000256" key="7">
    <source>
        <dbReference type="ARBA" id="ARBA00022737"/>
    </source>
</evidence>
<dbReference type="InterPro" id="IPR001041">
    <property type="entry name" value="2Fe-2S_ferredoxin-type"/>
</dbReference>
<dbReference type="SUPFAM" id="SSF54292">
    <property type="entry name" value="2Fe-2S ferredoxin-like"/>
    <property type="match status" value="1"/>
</dbReference>
<evidence type="ECO:0000256" key="10">
    <source>
        <dbReference type="ARBA" id="ARBA00023014"/>
    </source>
</evidence>
<evidence type="ECO:0000256" key="3">
    <source>
        <dbReference type="ARBA" id="ARBA00005404"/>
    </source>
</evidence>
<dbReference type="Proteomes" id="UP000183997">
    <property type="component" value="Unassembled WGS sequence"/>
</dbReference>
<dbReference type="Gene3D" id="3.40.50.1780">
    <property type="match status" value="1"/>
</dbReference>
<evidence type="ECO:0000256" key="12">
    <source>
        <dbReference type="ARBA" id="ARBA00023136"/>
    </source>
</evidence>
<dbReference type="GO" id="GO:0008137">
    <property type="term" value="F:NADH dehydrogenase (ubiquinone) activity"/>
    <property type="evidence" value="ECO:0007669"/>
    <property type="project" value="InterPro"/>
</dbReference>
<keyword evidence="6" id="KW-0479">Metal-binding</keyword>
<evidence type="ECO:0000256" key="2">
    <source>
        <dbReference type="ARBA" id="ARBA00004370"/>
    </source>
</evidence>
<reference evidence="19" key="1">
    <citation type="submission" date="2016-11" db="EMBL/GenBank/DDBJ databases">
        <authorList>
            <person name="Varghese N."/>
            <person name="Submissions S."/>
        </authorList>
    </citation>
    <scope>NUCLEOTIDE SEQUENCE [LARGE SCALE GENOMIC DNA]</scope>
    <source>
        <strain evidence="19">DSM 10349</strain>
    </source>
</reference>
<dbReference type="InterPro" id="IPR000283">
    <property type="entry name" value="NADH_UbQ_OxRdtase_75kDa_su_CS"/>
</dbReference>
<evidence type="ECO:0000256" key="13">
    <source>
        <dbReference type="ARBA" id="ARBA00034078"/>
    </source>
</evidence>
<dbReference type="FunFam" id="3.30.70.20:FF:000035">
    <property type="entry name" value="Iron hydrogenase 1"/>
    <property type="match status" value="1"/>
</dbReference>
<dbReference type="Gene3D" id="4.10.260.20">
    <property type="entry name" value="Iron hydrogenase, small subunit"/>
    <property type="match status" value="1"/>
</dbReference>
<feature type="domain" description="4Fe-4S ferredoxin-type" evidence="16">
    <location>
        <begin position="209"/>
        <end position="240"/>
    </location>
</feature>
<accession>A0A1M6QB51</accession>
<evidence type="ECO:0000313" key="18">
    <source>
        <dbReference type="EMBL" id="SHK17388.1"/>
    </source>
</evidence>
<dbReference type="SUPFAM" id="SSF53920">
    <property type="entry name" value="Fe-only hydrogenase"/>
    <property type="match status" value="1"/>
</dbReference>
<evidence type="ECO:0000259" key="17">
    <source>
        <dbReference type="PROSITE" id="PS51839"/>
    </source>
</evidence>
<feature type="compositionally biased region" description="Polar residues" evidence="14">
    <location>
        <begin position="1"/>
        <end position="15"/>
    </location>
</feature>
<dbReference type="InterPro" id="IPR019574">
    <property type="entry name" value="NADH_UbQ_OxRdtase_Gsu_4Fe4S-bd"/>
</dbReference>
<dbReference type="InterPro" id="IPR036010">
    <property type="entry name" value="2Fe-2S_ferredoxin-like_sf"/>
</dbReference>
<dbReference type="InterPro" id="IPR017900">
    <property type="entry name" value="4Fe4S_Fe_S_CS"/>
</dbReference>
<keyword evidence="7" id="KW-0677">Repeat</keyword>
<dbReference type="InterPro" id="IPR003149">
    <property type="entry name" value="Fe_hydrogenase_ssu"/>
</dbReference>
<dbReference type="PROSITE" id="PS51379">
    <property type="entry name" value="4FE4S_FER_2"/>
    <property type="match status" value="2"/>
</dbReference>
<dbReference type="PROSITE" id="PS51839">
    <property type="entry name" value="4FE4S_HC3"/>
    <property type="match status" value="1"/>
</dbReference>
<dbReference type="SUPFAM" id="SSF54862">
    <property type="entry name" value="4Fe-4S ferredoxins"/>
    <property type="match status" value="1"/>
</dbReference>
<evidence type="ECO:0000259" key="16">
    <source>
        <dbReference type="PROSITE" id="PS51379"/>
    </source>
</evidence>
<dbReference type="FunFam" id="3.10.20.740:FF:000004">
    <property type="entry name" value="NADH-quinone oxidoreductase"/>
    <property type="match status" value="1"/>
</dbReference>
<dbReference type="InterPro" id="IPR049830">
    <property type="entry name" value="HndD"/>
</dbReference>
<dbReference type="PROSITE" id="PS51085">
    <property type="entry name" value="2FE2S_FER_2"/>
    <property type="match status" value="1"/>
</dbReference>
<feature type="domain" description="2Fe-2S ferredoxin-type" evidence="15">
    <location>
        <begin position="31"/>
        <end position="109"/>
    </location>
</feature>